<reference evidence="2" key="1">
    <citation type="submission" date="2016-10" db="EMBL/GenBank/DDBJ databases">
        <authorList>
            <person name="Varghese N."/>
            <person name="Submissions S."/>
        </authorList>
    </citation>
    <scope>NUCLEOTIDE SEQUENCE [LARGE SCALE GENOMIC DNA]</scope>
    <source>
        <strain evidence="2">DSM 45789</strain>
    </source>
</reference>
<dbReference type="SUPFAM" id="SSF88659">
    <property type="entry name" value="Sigma3 and sigma4 domains of RNA polymerase sigma factors"/>
    <property type="match status" value="1"/>
</dbReference>
<dbReference type="RefSeq" id="WP_091839541.1">
    <property type="nucleotide sequence ID" value="NZ_FPAA01000017.1"/>
</dbReference>
<name>A0A1I6UKF1_9BACL</name>
<organism evidence="1 2">
    <name type="scientific">Marininema halotolerans</name>
    <dbReference type="NCBI Taxonomy" id="1155944"/>
    <lineage>
        <taxon>Bacteria</taxon>
        <taxon>Bacillati</taxon>
        <taxon>Bacillota</taxon>
        <taxon>Bacilli</taxon>
        <taxon>Bacillales</taxon>
        <taxon>Thermoactinomycetaceae</taxon>
        <taxon>Marininema</taxon>
    </lineage>
</organism>
<evidence type="ECO:0000313" key="2">
    <source>
        <dbReference type="Proteomes" id="UP000198660"/>
    </source>
</evidence>
<proteinExistence type="predicted"/>
<dbReference type="InterPro" id="IPR013324">
    <property type="entry name" value="RNA_pol_sigma_r3/r4-like"/>
</dbReference>
<gene>
    <name evidence="1" type="ORF">SAMN05444972_11743</name>
</gene>
<sequence length="121" mass="14302">MEDLVQECRQPGNRRGIERRAAYQRERPIDPNHFQRYALRSAFYKEEVQEIGEWKQWRIEDALSGLTKLERDEYMMKVGQGFSMGTIVAYMGDSKSSVQVMMKRAEQKMMRQKETSLFLVG</sequence>
<keyword evidence="2" id="KW-1185">Reference proteome</keyword>
<dbReference type="Proteomes" id="UP000198660">
    <property type="component" value="Unassembled WGS sequence"/>
</dbReference>
<dbReference type="AlphaFoldDB" id="A0A1I6UKF1"/>
<protein>
    <submittedName>
        <fullName evidence="1">RNA polymerase sigma-70 factor, ECF subfamily</fullName>
    </submittedName>
</protein>
<evidence type="ECO:0000313" key="1">
    <source>
        <dbReference type="EMBL" id="SFT01935.1"/>
    </source>
</evidence>
<dbReference type="EMBL" id="FPAA01000017">
    <property type="protein sequence ID" value="SFT01935.1"/>
    <property type="molecule type" value="Genomic_DNA"/>
</dbReference>
<accession>A0A1I6UKF1</accession>
<dbReference type="OrthoDB" id="2083683at2"/>